<keyword evidence="5" id="KW-1185">Reference proteome</keyword>
<evidence type="ECO:0000259" key="2">
    <source>
        <dbReference type="Pfam" id="PF21307"/>
    </source>
</evidence>
<dbReference type="InterPro" id="IPR027414">
    <property type="entry name" value="GH95_N_dom"/>
</dbReference>
<dbReference type="Pfam" id="PF21307">
    <property type="entry name" value="Glyco_hydro_95_C"/>
    <property type="match status" value="1"/>
</dbReference>
<feature type="domain" description="Glycosyl hydrolase family 95 N-terminal" evidence="1">
    <location>
        <begin position="6"/>
        <end position="246"/>
    </location>
</feature>
<accession>A0ABW5P7M1</accession>
<dbReference type="InterPro" id="IPR054363">
    <property type="entry name" value="GH95_cat"/>
</dbReference>
<feature type="domain" description="Alpha fucosidase A-like C-terminal" evidence="2">
    <location>
        <begin position="687"/>
        <end position="748"/>
    </location>
</feature>
<dbReference type="InterPro" id="IPR049053">
    <property type="entry name" value="AFCA-like_C"/>
</dbReference>
<dbReference type="PANTHER" id="PTHR31084:SF0">
    <property type="entry name" value="ALPHA-L-FUCOSIDASE 2"/>
    <property type="match status" value="1"/>
</dbReference>
<dbReference type="InterPro" id="IPR012341">
    <property type="entry name" value="6hp_glycosidase-like_sf"/>
</dbReference>
<evidence type="ECO:0000259" key="3">
    <source>
        <dbReference type="Pfam" id="PF22124"/>
    </source>
</evidence>
<dbReference type="Proteomes" id="UP001597541">
    <property type="component" value="Unassembled WGS sequence"/>
</dbReference>
<sequence>MNGFSLWFERASMEWAQGLPVGNGRLGAVIHGGQGEEVWSLSESTYWSGRPEPLAPPANDKAGLERMRKLFFEGDYIAGEALAQQMLQPAKRNFGTNLPLGKVRLQLANESGNRRRELKLGEALVISDYVTESGPVQSEVLASHADGVLAARIRSGRGGGVNFSVAIEGDHLAVIELSAAVGSGELRFSAQALETMHSDGTCGVRCEGILRLEASGGAVLYESGALHVRDADEAILYLAVSTDYRAKDDDWALECGRLIAQVSSKGFDNVKADHLSDYRGLYDRVQLELGDTPRSALPTDERIRLLAADPEGDPQLFALFYQYGRYLMIAGSREDSPLPLNLQGIWNDGEANRMQWSCDYHLDVNTQMNYYPAEAANLAECHLPLMRFVQDLAQSGENSARHFYDSEGWVAHVFTNAWGFASPGWETSWGLNVTGGLWIAAHLREHYLFGPDREFLANTAYPVLRDAARFFLDYMTIHPAYGWLVTGPSNSPENSFYPGGGERSHQLSMGATMDQMLVRELFEFVLDAARLLDADEELQRKLEKAATKLPPLQIGAWGQLQEWLEDFGEVQPDHRHLSHLYGLYPGDQISPLTTPELAAAAKQTLEGRSSRNSLEDVEFTLALFASCFARLRDGDAAYRQIAYLIGALCFDNLFTYSKAGIAGAETNIFVIDGNFGGTAAVTEMLLQSQLGEIDLLPALPAAWPNGSVRGLKARGGTEVAVLWENGRLKRAEFIPAAAGKLRIRSGEHTAELEVQAGVPVSIGSLLEPLHV</sequence>
<protein>
    <submittedName>
        <fullName evidence="4">Glycoside hydrolase N-terminal domain-containing protein</fullName>
    </submittedName>
</protein>
<evidence type="ECO:0000313" key="5">
    <source>
        <dbReference type="Proteomes" id="UP001597541"/>
    </source>
</evidence>
<dbReference type="Pfam" id="PF14498">
    <property type="entry name" value="Glyco_hyd_65N_2"/>
    <property type="match status" value="1"/>
</dbReference>
<gene>
    <name evidence="4" type="ORF">ACFSUF_01865</name>
</gene>
<proteinExistence type="predicted"/>
<organism evidence="4 5">
    <name type="scientific">Paenibacillus gansuensis</name>
    <dbReference type="NCBI Taxonomy" id="306542"/>
    <lineage>
        <taxon>Bacteria</taxon>
        <taxon>Bacillati</taxon>
        <taxon>Bacillota</taxon>
        <taxon>Bacilli</taxon>
        <taxon>Bacillales</taxon>
        <taxon>Paenibacillaceae</taxon>
        <taxon>Paenibacillus</taxon>
    </lineage>
</organism>
<evidence type="ECO:0000313" key="4">
    <source>
        <dbReference type="EMBL" id="MFD2611168.1"/>
    </source>
</evidence>
<dbReference type="RefSeq" id="WP_377599540.1">
    <property type="nucleotide sequence ID" value="NZ_JBHUME010000002.1"/>
</dbReference>
<reference evidence="5" key="1">
    <citation type="journal article" date="2019" name="Int. J. Syst. Evol. Microbiol.">
        <title>The Global Catalogue of Microorganisms (GCM) 10K type strain sequencing project: providing services to taxonomists for standard genome sequencing and annotation.</title>
        <authorList>
            <consortium name="The Broad Institute Genomics Platform"/>
            <consortium name="The Broad Institute Genome Sequencing Center for Infectious Disease"/>
            <person name="Wu L."/>
            <person name="Ma J."/>
        </authorList>
    </citation>
    <scope>NUCLEOTIDE SEQUENCE [LARGE SCALE GENOMIC DNA]</scope>
    <source>
        <strain evidence="5">KCTC 3950</strain>
    </source>
</reference>
<comment type="caution">
    <text evidence="4">The sequence shown here is derived from an EMBL/GenBank/DDBJ whole genome shotgun (WGS) entry which is preliminary data.</text>
</comment>
<feature type="domain" description="Glycosyl hydrolase family 95 catalytic" evidence="3">
    <location>
        <begin position="267"/>
        <end position="685"/>
    </location>
</feature>
<dbReference type="InterPro" id="IPR008928">
    <property type="entry name" value="6-hairpin_glycosidase_sf"/>
</dbReference>
<name>A0ABW5P7M1_9BACL</name>
<dbReference type="Gene3D" id="1.50.10.10">
    <property type="match status" value="1"/>
</dbReference>
<dbReference type="EMBL" id="JBHUME010000002">
    <property type="protein sequence ID" value="MFD2611168.1"/>
    <property type="molecule type" value="Genomic_DNA"/>
</dbReference>
<dbReference type="SUPFAM" id="SSF48208">
    <property type="entry name" value="Six-hairpin glycosidases"/>
    <property type="match status" value="1"/>
</dbReference>
<dbReference type="PANTHER" id="PTHR31084">
    <property type="entry name" value="ALPHA-L-FUCOSIDASE 2"/>
    <property type="match status" value="1"/>
</dbReference>
<dbReference type="PIRSF" id="PIRSF007663">
    <property type="entry name" value="UCP007663"/>
    <property type="match status" value="1"/>
</dbReference>
<dbReference type="Pfam" id="PF22124">
    <property type="entry name" value="Glyco_hydro_95_cat"/>
    <property type="match status" value="1"/>
</dbReference>
<dbReference type="InterPro" id="IPR016518">
    <property type="entry name" value="Alpha-L-fucosidase"/>
</dbReference>
<evidence type="ECO:0000259" key="1">
    <source>
        <dbReference type="Pfam" id="PF14498"/>
    </source>
</evidence>
<keyword evidence="4" id="KW-0378">Hydrolase</keyword>
<dbReference type="GO" id="GO:0016787">
    <property type="term" value="F:hydrolase activity"/>
    <property type="evidence" value="ECO:0007669"/>
    <property type="project" value="UniProtKB-KW"/>
</dbReference>